<dbReference type="GO" id="GO:0005634">
    <property type="term" value="C:nucleus"/>
    <property type="evidence" value="ECO:0007669"/>
    <property type="project" value="UniProtKB-SubCell"/>
</dbReference>
<keyword evidence="7" id="KW-0804">Transcription</keyword>
<dbReference type="Pfam" id="PF00096">
    <property type="entry name" value="zf-C2H2"/>
    <property type="match status" value="2"/>
</dbReference>
<keyword evidence="2" id="KW-0479">Metal-binding</keyword>
<reference evidence="11" key="1">
    <citation type="submission" date="2015-04" db="EMBL/GenBank/DDBJ databases">
        <title>The genome sequence of the plant pathogenic Rhizarian Plasmodiophora brassicae reveals insights in its biotrophic life cycle and the origin of chitin synthesis.</title>
        <authorList>
            <person name="Schwelm A."/>
            <person name="Fogelqvist J."/>
            <person name="Knaust A."/>
            <person name="Julke S."/>
            <person name="Lilja T."/>
            <person name="Dhandapani V."/>
            <person name="Bonilla-Rosso G."/>
            <person name="Karlsson M."/>
            <person name="Shevchenko A."/>
            <person name="Choi S.R."/>
            <person name="Kim H.G."/>
            <person name="Park J.Y."/>
            <person name="Lim Y.P."/>
            <person name="Ludwig-Muller J."/>
            <person name="Dixelius C."/>
        </authorList>
    </citation>
    <scope>NUCLEOTIDE SEQUENCE</scope>
    <source>
        <tissue evidence="11">Potato root galls</tissue>
    </source>
</reference>
<dbReference type="SUPFAM" id="SSF57667">
    <property type="entry name" value="beta-beta-alpha zinc fingers"/>
    <property type="match status" value="2"/>
</dbReference>
<evidence type="ECO:0000256" key="8">
    <source>
        <dbReference type="ARBA" id="ARBA00023242"/>
    </source>
</evidence>
<sequence>MSSELISEMPIDPVVITRRPSSVFQIPCPVGLRCTECCKRFARRIDLDRHFRLHTGQASFSCSKCPGLRFPLKSQLKAHSRIHLKTARLVEPQFGCPLCHKSFENRWSLTRHQIVHSTEKPHRCTHCERSYSHRYQLTRHMRTSHGINRSESEFYKPVPVVEGPGTILVSTSQIMMPHENLEKSVCQESVMDIEEPSARFDESATNAETVFSNTDSASVNVEGSTLNLEGSTVISVDDDPRLLEDRKTINVDKVCNASSSEDAA</sequence>
<evidence type="ECO:0000256" key="5">
    <source>
        <dbReference type="ARBA" id="ARBA00022833"/>
    </source>
</evidence>
<dbReference type="InterPro" id="IPR013087">
    <property type="entry name" value="Znf_C2H2_type"/>
</dbReference>
<comment type="subcellular location">
    <subcellularLocation>
        <location evidence="1">Nucleus</location>
    </subcellularLocation>
</comment>
<evidence type="ECO:0000256" key="1">
    <source>
        <dbReference type="ARBA" id="ARBA00004123"/>
    </source>
</evidence>
<evidence type="ECO:0000313" key="11">
    <source>
        <dbReference type="EMBL" id="CRZ02108.1"/>
    </source>
</evidence>
<dbReference type="PROSITE" id="PS00028">
    <property type="entry name" value="ZINC_FINGER_C2H2_1"/>
    <property type="match status" value="3"/>
</dbReference>
<evidence type="ECO:0000256" key="2">
    <source>
        <dbReference type="ARBA" id="ARBA00022723"/>
    </source>
</evidence>
<keyword evidence="4 9" id="KW-0863">Zinc-finger</keyword>
<keyword evidence="6" id="KW-0805">Transcription regulation</keyword>
<keyword evidence="3" id="KW-0677">Repeat</keyword>
<dbReference type="PANTHER" id="PTHR24394">
    <property type="entry name" value="ZINC FINGER PROTEIN"/>
    <property type="match status" value="1"/>
</dbReference>
<evidence type="ECO:0000256" key="4">
    <source>
        <dbReference type="ARBA" id="ARBA00022771"/>
    </source>
</evidence>
<dbReference type="SMART" id="SM00355">
    <property type="entry name" value="ZnF_C2H2"/>
    <property type="match status" value="4"/>
</dbReference>
<keyword evidence="5" id="KW-0862">Zinc</keyword>
<dbReference type="Gene3D" id="3.30.160.60">
    <property type="entry name" value="Classic Zinc Finger"/>
    <property type="match status" value="4"/>
</dbReference>
<dbReference type="FunFam" id="3.30.160.60:FF:000446">
    <property type="entry name" value="Zinc finger protein"/>
    <property type="match status" value="1"/>
</dbReference>
<organism evidence="11">
    <name type="scientific">Spongospora subterranea</name>
    <dbReference type="NCBI Taxonomy" id="70186"/>
    <lineage>
        <taxon>Eukaryota</taxon>
        <taxon>Sar</taxon>
        <taxon>Rhizaria</taxon>
        <taxon>Endomyxa</taxon>
        <taxon>Phytomyxea</taxon>
        <taxon>Plasmodiophorida</taxon>
        <taxon>Plasmodiophoridae</taxon>
        <taxon>Spongospora</taxon>
    </lineage>
</organism>
<evidence type="ECO:0000256" key="9">
    <source>
        <dbReference type="PROSITE-ProRule" id="PRU00042"/>
    </source>
</evidence>
<evidence type="ECO:0000256" key="7">
    <source>
        <dbReference type="ARBA" id="ARBA00023163"/>
    </source>
</evidence>
<dbReference type="GO" id="GO:0003677">
    <property type="term" value="F:DNA binding"/>
    <property type="evidence" value="ECO:0007669"/>
    <property type="project" value="UniProtKB-KW"/>
</dbReference>
<evidence type="ECO:0000256" key="6">
    <source>
        <dbReference type="ARBA" id="ARBA00023015"/>
    </source>
</evidence>
<feature type="domain" description="C2H2-type" evidence="10">
    <location>
        <begin position="94"/>
        <end position="121"/>
    </location>
</feature>
<dbReference type="PROSITE" id="PS50157">
    <property type="entry name" value="ZINC_FINGER_C2H2_2"/>
    <property type="match status" value="3"/>
</dbReference>
<dbReference type="GO" id="GO:0008270">
    <property type="term" value="F:zinc ion binding"/>
    <property type="evidence" value="ECO:0007669"/>
    <property type="project" value="UniProtKB-KW"/>
</dbReference>
<dbReference type="EMBL" id="HACM01001666">
    <property type="protein sequence ID" value="CRZ02108.1"/>
    <property type="molecule type" value="Transcribed_RNA"/>
</dbReference>
<evidence type="ECO:0000256" key="3">
    <source>
        <dbReference type="ARBA" id="ARBA00022737"/>
    </source>
</evidence>
<dbReference type="InterPro" id="IPR036236">
    <property type="entry name" value="Znf_C2H2_sf"/>
</dbReference>
<dbReference type="AlphaFoldDB" id="A0A0H5QJD0"/>
<feature type="domain" description="C2H2-type" evidence="10">
    <location>
        <begin position="122"/>
        <end position="150"/>
    </location>
</feature>
<accession>A0A0H5QJD0</accession>
<dbReference type="PANTHER" id="PTHR24394:SF48">
    <property type="entry name" value="ZINC FINGER PROTEIN 771"/>
    <property type="match status" value="1"/>
</dbReference>
<proteinExistence type="predicted"/>
<name>A0A0H5QJD0_9EUKA</name>
<evidence type="ECO:0000259" key="10">
    <source>
        <dbReference type="PROSITE" id="PS50157"/>
    </source>
</evidence>
<dbReference type="GO" id="GO:0000981">
    <property type="term" value="F:DNA-binding transcription factor activity, RNA polymerase II-specific"/>
    <property type="evidence" value="ECO:0007669"/>
    <property type="project" value="TreeGrafter"/>
</dbReference>
<feature type="domain" description="C2H2-type" evidence="10">
    <location>
        <begin position="32"/>
        <end position="59"/>
    </location>
</feature>
<protein>
    <recommendedName>
        <fullName evidence="10">C2H2-type domain-containing protein</fullName>
    </recommendedName>
</protein>
<keyword evidence="8" id="KW-0539">Nucleus</keyword>